<proteinExistence type="predicted"/>
<accession>A0A8X6IJY5</accession>
<evidence type="ECO:0000313" key="2">
    <source>
        <dbReference type="Proteomes" id="UP000886998"/>
    </source>
</evidence>
<evidence type="ECO:0000313" key="1">
    <source>
        <dbReference type="EMBL" id="GFS49102.1"/>
    </source>
</evidence>
<sequence>MLIIPVLSTSAQVFHPVMSDATNTDAGPNPLINPFAVRSDLGCWIVAGNVLLKRCFLQLRLIASSSNYEDLVSNFWKLDSVPEASLLTSEERSM</sequence>
<dbReference type="Proteomes" id="UP000886998">
    <property type="component" value="Unassembled WGS sequence"/>
</dbReference>
<gene>
    <name evidence="1" type="ORF">TNIN_278151</name>
</gene>
<dbReference type="EMBL" id="BMAV01026304">
    <property type="protein sequence ID" value="GFS49102.1"/>
    <property type="molecule type" value="Genomic_DNA"/>
</dbReference>
<dbReference type="AlphaFoldDB" id="A0A8X6IJY5"/>
<comment type="caution">
    <text evidence="1">The sequence shown here is derived from an EMBL/GenBank/DDBJ whole genome shotgun (WGS) entry which is preliminary data.</text>
</comment>
<reference evidence="1" key="1">
    <citation type="submission" date="2020-08" db="EMBL/GenBank/DDBJ databases">
        <title>Multicomponent nature underlies the extraordinary mechanical properties of spider dragline silk.</title>
        <authorList>
            <person name="Kono N."/>
            <person name="Nakamura H."/>
            <person name="Mori M."/>
            <person name="Yoshida Y."/>
            <person name="Ohtoshi R."/>
            <person name="Malay A.D."/>
            <person name="Moran D.A.P."/>
            <person name="Tomita M."/>
            <person name="Numata K."/>
            <person name="Arakawa K."/>
        </authorList>
    </citation>
    <scope>NUCLEOTIDE SEQUENCE</scope>
</reference>
<name>A0A8X6IJY5_9ARAC</name>
<organism evidence="1 2">
    <name type="scientific">Trichonephila inaurata madagascariensis</name>
    <dbReference type="NCBI Taxonomy" id="2747483"/>
    <lineage>
        <taxon>Eukaryota</taxon>
        <taxon>Metazoa</taxon>
        <taxon>Ecdysozoa</taxon>
        <taxon>Arthropoda</taxon>
        <taxon>Chelicerata</taxon>
        <taxon>Arachnida</taxon>
        <taxon>Araneae</taxon>
        <taxon>Araneomorphae</taxon>
        <taxon>Entelegynae</taxon>
        <taxon>Araneoidea</taxon>
        <taxon>Nephilidae</taxon>
        <taxon>Trichonephila</taxon>
        <taxon>Trichonephila inaurata</taxon>
    </lineage>
</organism>
<protein>
    <submittedName>
        <fullName evidence="1">Uncharacterized protein</fullName>
    </submittedName>
</protein>
<dbReference type="OrthoDB" id="6513734at2759"/>
<keyword evidence="2" id="KW-1185">Reference proteome</keyword>